<dbReference type="EMBL" id="CP060053">
    <property type="protein sequence ID" value="QNE07303.1"/>
    <property type="molecule type" value="Genomic_DNA"/>
</dbReference>
<geneLocation type="plasmid" evidence="3">
    <name>pcme4a9i</name>
</geneLocation>
<dbReference type="RefSeq" id="WP_066849995.1">
    <property type="nucleotide sequence ID" value="NZ_CP019603.1"/>
</dbReference>
<dbReference type="PANTHER" id="PTHR30143:SF0">
    <property type="entry name" value="2-KETO-4-PENTENOATE HYDRATASE"/>
    <property type="match status" value="1"/>
</dbReference>
<reference evidence="1 3" key="1">
    <citation type="submission" date="2017-01" db="EMBL/GenBank/DDBJ databases">
        <title>Complete genome sequence of esterase-producing bacterium Croceicoccus marinus E4A9.</title>
        <authorList>
            <person name="Wu Y.-H."/>
            <person name="Cheng H."/>
            <person name="Xu L."/>
            <person name="Huo Y.-Y."/>
            <person name="Wang C.-S."/>
            <person name="Xu X.-W."/>
        </authorList>
    </citation>
    <scope>NUCLEOTIDE SEQUENCE [LARGE SCALE GENOMIC DNA]</scope>
    <source>
        <strain evidence="1 3">E4A9</strain>
        <plasmid evidence="1">pCME4A9I</plasmid>
        <plasmid evidence="3">Plasmid pcme4a9i</plasmid>
    </source>
</reference>
<dbReference type="InterPro" id="IPR036663">
    <property type="entry name" value="Fumarylacetoacetase_C_sf"/>
</dbReference>
<reference evidence="2 4" key="2">
    <citation type="submission" date="2020-08" db="EMBL/GenBank/DDBJ databases">
        <authorList>
            <person name="Liu G."/>
            <person name="Sun C."/>
        </authorList>
    </citation>
    <scope>NUCLEOTIDE SEQUENCE [LARGE SCALE GENOMIC DNA]</scope>
    <source>
        <strain evidence="2 4">OT19</strain>
        <plasmid evidence="2 4">plas1</plasmid>
    </source>
</reference>
<dbReference type="GO" id="GO:0008684">
    <property type="term" value="F:2-oxopent-4-enoate hydratase activity"/>
    <property type="evidence" value="ECO:0007669"/>
    <property type="project" value="TreeGrafter"/>
</dbReference>
<dbReference type="KEGG" id="cman:A9D14_15720"/>
<dbReference type="PANTHER" id="PTHR30143">
    <property type="entry name" value="ACID HYDRATASE"/>
    <property type="match status" value="1"/>
</dbReference>
<keyword evidence="3" id="KW-1185">Reference proteome</keyword>
<evidence type="ECO:0000313" key="1">
    <source>
        <dbReference type="EMBL" id="ARU17802.1"/>
    </source>
</evidence>
<geneLocation type="plasmid" evidence="1">
    <name>pCME4A9I</name>
</geneLocation>
<sequence length="261" mass="27539">MDSQAAQRIAQAFVTARSEGSALPDYPGERPRTLAEAYEVQDIALRLWDRAVGGWKVGKIPPPRDEALGANRLIGPIFADTIFEQVGSPLAMPVFADGFAAAEAEFAIRIRVPEGAAVPTTDAETYDWVEEVRIAIEIASSPYPGINEDGPCVTVTDHGNNAGLVLGAPVPRDRWDAINDIAVETIIDGETAGKASTATMLDGPFGAVRFLLGNLSERGLMAQAPGWVSSGAITGVHDVKLRQSVEARFDGIGSVSALISG</sequence>
<evidence type="ECO:0000313" key="2">
    <source>
        <dbReference type="EMBL" id="QNE07303.1"/>
    </source>
</evidence>
<geneLocation type="plasmid" evidence="2 4">
    <name>plas1</name>
</geneLocation>
<evidence type="ECO:0000313" key="3">
    <source>
        <dbReference type="Proteomes" id="UP000195807"/>
    </source>
</evidence>
<protein>
    <submittedName>
        <fullName evidence="2">2-keto-4-pentenoate hydratase</fullName>
    </submittedName>
</protein>
<dbReference type="Proteomes" id="UP000515297">
    <property type="component" value="Plasmid plas1"/>
</dbReference>
<accession>A0A1Z1FGB3</accession>
<proteinExistence type="predicted"/>
<dbReference type="AlphaFoldDB" id="A0A1Z1FGB3"/>
<dbReference type="Gene3D" id="3.90.850.10">
    <property type="entry name" value="Fumarylacetoacetase-like, C-terminal domain"/>
    <property type="match status" value="1"/>
</dbReference>
<dbReference type="Proteomes" id="UP000195807">
    <property type="component" value="Plasmid pCME4A9I"/>
</dbReference>
<dbReference type="OrthoDB" id="9792137at2"/>
<evidence type="ECO:0000313" key="4">
    <source>
        <dbReference type="Proteomes" id="UP000515297"/>
    </source>
</evidence>
<name>A0A1Z1FGB3_9SPHN</name>
<dbReference type="GO" id="GO:0005737">
    <property type="term" value="C:cytoplasm"/>
    <property type="evidence" value="ECO:0007669"/>
    <property type="project" value="TreeGrafter"/>
</dbReference>
<keyword evidence="1" id="KW-0614">Plasmid</keyword>
<gene>
    <name evidence="1" type="ORF">A9D14_15720</name>
    <name evidence="2" type="ORF">H4O24_15445</name>
</gene>
<dbReference type="STRING" id="450378.GCA_001661675_03158"/>
<organism evidence="1 3">
    <name type="scientific">Croceicoccus marinus</name>
    <dbReference type="NCBI Taxonomy" id="450378"/>
    <lineage>
        <taxon>Bacteria</taxon>
        <taxon>Pseudomonadati</taxon>
        <taxon>Pseudomonadota</taxon>
        <taxon>Alphaproteobacteria</taxon>
        <taxon>Sphingomonadales</taxon>
        <taxon>Erythrobacteraceae</taxon>
        <taxon>Croceicoccus</taxon>
    </lineage>
</organism>
<dbReference type="InterPro" id="IPR050772">
    <property type="entry name" value="Hydratase-Decarb/MhpD_sf"/>
</dbReference>
<dbReference type="EMBL" id="CP019603">
    <property type="protein sequence ID" value="ARU17802.1"/>
    <property type="molecule type" value="Genomic_DNA"/>
</dbReference>
<dbReference type="SUPFAM" id="SSF56529">
    <property type="entry name" value="FAH"/>
    <property type="match status" value="1"/>
</dbReference>